<dbReference type="InterPro" id="IPR036890">
    <property type="entry name" value="HATPase_C_sf"/>
</dbReference>
<evidence type="ECO:0000313" key="16">
    <source>
        <dbReference type="EMBL" id="RUT48293.1"/>
    </source>
</evidence>
<evidence type="ECO:0000259" key="15">
    <source>
        <dbReference type="PROSITE" id="PS50885"/>
    </source>
</evidence>
<dbReference type="AlphaFoldDB" id="A0A3S1BVB8"/>
<dbReference type="InterPro" id="IPR036097">
    <property type="entry name" value="HisK_dim/P_sf"/>
</dbReference>
<name>A0A3S1BVB8_9BACL</name>
<dbReference type="InterPro" id="IPR004358">
    <property type="entry name" value="Sig_transdc_His_kin-like_C"/>
</dbReference>
<dbReference type="GO" id="GO:0000155">
    <property type="term" value="F:phosphorelay sensor kinase activity"/>
    <property type="evidence" value="ECO:0007669"/>
    <property type="project" value="InterPro"/>
</dbReference>
<comment type="subcellular location">
    <subcellularLocation>
        <location evidence="2">Cell membrane</location>
        <topology evidence="2">Multi-pass membrane protein</topology>
    </subcellularLocation>
</comment>
<keyword evidence="6" id="KW-0808">Transferase</keyword>
<dbReference type="PROSITE" id="PS50885">
    <property type="entry name" value="HAMP"/>
    <property type="match status" value="1"/>
</dbReference>
<evidence type="ECO:0000256" key="12">
    <source>
        <dbReference type="ARBA" id="ARBA00023012"/>
    </source>
</evidence>
<dbReference type="OrthoDB" id="9792991at2"/>
<dbReference type="InterPro" id="IPR003661">
    <property type="entry name" value="HisK_dim/P_dom"/>
</dbReference>
<keyword evidence="7" id="KW-0812">Transmembrane</keyword>
<dbReference type="SMART" id="SM00388">
    <property type="entry name" value="HisKA"/>
    <property type="match status" value="1"/>
</dbReference>
<dbReference type="InterPro" id="IPR003594">
    <property type="entry name" value="HATPase_dom"/>
</dbReference>
<keyword evidence="11" id="KW-1133">Transmembrane helix</keyword>
<keyword evidence="12" id="KW-0902">Two-component regulatory system</keyword>
<dbReference type="Proteomes" id="UP000279446">
    <property type="component" value="Unassembled WGS sequence"/>
</dbReference>
<dbReference type="PANTHER" id="PTHR45453:SF1">
    <property type="entry name" value="PHOSPHATE REGULON SENSOR PROTEIN PHOR"/>
    <property type="match status" value="1"/>
</dbReference>
<dbReference type="EMBL" id="RZNY01000002">
    <property type="protein sequence ID" value="RUT48293.1"/>
    <property type="molecule type" value="Genomic_DNA"/>
</dbReference>
<dbReference type="GO" id="GO:0016036">
    <property type="term" value="P:cellular response to phosphate starvation"/>
    <property type="evidence" value="ECO:0007669"/>
    <property type="project" value="TreeGrafter"/>
</dbReference>
<evidence type="ECO:0000256" key="13">
    <source>
        <dbReference type="ARBA" id="ARBA00023136"/>
    </source>
</evidence>
<dbReference type="GO" id="GO:0005886">
    <property type="term" value="C:plasma membrane"/>
    <property type="evidence" value="ECO:0007669"/>
    <property type="project" value="UniProtKB-SubCell"/>
</dbReference>
<dbReference type="InterPro" id="IPR050351">
    <property type="entry name" value="BphY/WalK/GraS-like"/>
</dbReference>
<evidence type="ECO:0000256" key="9">
    <source>
        <dbReference type="ARBA" id="ARBA00022777"/>
    </source>
</evidence>
<comment type="catalytic activity">
    <reaction evidence="1">
        <text>ATP + protein L-histidine = ADP + protein N-phospho-L-histidine.</text>
        <dbReference type="EC" id="2.7.13.3"/>
    </reaction>
</comment>
<comment type="caution">
    <text evidence="16">The sequence shown here is derived from an EMBL/GenBank/DDBJ whole genome shotgun (WGS) entry which is preliminary data.</text>
</comment>
<evidence type="ECO:0000259" key="14">
    <source>
        <dbReference type="PROSITE" id="PS50109"/>
    </source>
</evidence>
<evidence type="ECO:0000256" key="11">
    <source>
        <dbReference type="ARBA" id="ARBA00022989"/>
    </source>
</evidence>
<evidence type="ECO:0000256" key="3">
    <source>
        <dbReference type="ARBA" id="ARBA00012438"/>
    </source>
</evidence>
<dbReference type="GO" id="GO:0005524">
    <property type="term" value="F:ATP binding"/>
    <property type="evidence" value="ECO:0007669"/>
    <property type="project" value="UniProtKB-KW"/>
</dbReference>
<dbReference type="PRINTS" id="PR00344">
    <property type="entry name" value="BCTRLSENSOR"/>
</dbReference>
<dbReference type="Gene3D" id="3.30.565.10">
    <property type="entry name" value="Histidine kinase-like ATPase, C-terminal domain"/>
    <property type="match status" value="1"/>
</dbReference>
<evidence type="ECO:0000313" key="17">
    <source>
        <dbReference type="Proteomes" id="UP000279446"/>
    </source>
</evidence>
<keyword evidence="10" id="KW-0067">ATP-binding</keyword>
<organism evidence="16 17">
    <name type="scientific">Paenibacillus anaericanus</name>
    <dbReference type="NCBI Taxonomy" id="170367"/>
    <lineage>
        <taxon>Bacteria</taxon>
        <taxon>Bacillati</taxon>
        <taxon>Bacillota</taxon>
        <taxon>Bacilli</taxon>
        <taxon>Bacillales</taxon>
        <taxon>Paenibacillaceae</taxon>
        <taxon>Paenibacillus</taxon>
    </lineage>
</organism>
<feature type="domain" description="Histidine kinase" evidence="14">
    <location>
        <begin position="89"/>
        <end position="307"/>
    </location>
</feature>
<evidence type="ECO:0000256" key="7">
    <source>
        <dbReference type="ARBA" id="ARBA00022692"/>
    </source>
</evidence>
<keyword evidence="17" id="KW-1185">Reference proteome</keyword>
<keyword evidence="5" id="KW-0597">Phosphoprotein</keyword>
<dbReference type="SMART" id="SM00387">
    <property type="entry name" value="HATPase_c"/>
    <property type="match status" value="1"/>
</dbReference>
<accession>A0A3S1BVB8</accession>
<evidence type="ECO:0000256" key="8">
    <source>
        <dbReference type="ARBA" id="ARBA00022741"/>
    </source>
</evidence>
<evidence type="ECO:0000256" key="1">
    <source>
        <dbReference type="ARBA" id="ARBA00000085"/>
    </source>
</evidence>
<sequence length="310" mass="34954">MISIIMAVLVTLLLSIGIMLWHTRRRLHTVVTQLSQARDGNPNLRIRSHSRDESFRQLINEINELIHQLQMTETGFQKSESARKKLITNISHDLRTPLTSVLGYLEVLRKDSSISVVEREQYMDIVWNKANMLYELTESFFQLAKLDDDEVDLRRAEINLSVMVKEIWLSYASQFVVAGTEPVASFPVEELFVNADRTSVERIIGNLISNSLKYGATGGVIGLSLSQKENEVLIEVWDQGPGIAEGNLLHIFDRLYTVDSSRSGPFGGSGLGLAIARKLVEKHGGELWATSLPHVRTSFFFTLPKSRFIP</sequence>
<dbReference type="PANTHER" id="PTHR45453">
    <property type="entry name" value="PHOSPHATE REGULON SENSOR PROTEIN PHOR"/>
    <property type="match status" value="1"/>
</dbReference>
<dbReference type="Pfam" id="PF00512">
    <property type="entry name" value="HisKA"/>
    <property type="match status" value="1"/>
</dbReference>
<evidence type="ECO:0000256" key="10">
    <source>
        <dbReference type="ARBA" id="ARBA00022840"/>
    </source>
</evidence>
<keyword evidence="4" id="KW-1003">Cell membrane</keyword>
<keyword evidence="9 16" id="KW-0418">Kinase</keyword>
<protein>
    <recommendedName>
        <fullName evidence="3">histidine kinase</fullName>
        <ecNumber evidence="3">2.7.13.3</ecNumber>
    </recommendedName>
</protein>
<dbReference type="RefSeq" id="WP_127190716.1">
    <property type="nucleotide sequence ID" value="NZ_RZNY01000002.1"/>
</dbReference>
<keyword evidence="13" id="KW-0472">Membrane</keyword>
<dbReference type="Pfam" id="PF02518">
    <property type="entry name" value="HATPase_c"/>
    <property type="match status" value="1"/>
</dbReference>
<reference evidence="16 17" key="1">
    <citation type="submission" date="2018-12" db="EMBL/GenBank/DDBJ databases">
        <authorList>
            <person name="Sun L."/>
            <person name="Chen Z."/>
        </authorList>
    </citation>
    <scope>NUCLEOTIDE SEQUENCE [LARGE SCALE GENOMIC DNA]</scope>
    <source>
        <strain evidence="16 17">DSM 15890</strain>
    </source>
</reference>
<dbReference type="InterPro" id="IPR003660">
    <property type="entry name" value="HAMP_dom"/>
</dbReference>
<dbReference type="PROSITE" id="PS50109">
    <property type="entry name" value="HIS_KIN"/>
    <property type="match status" value="1"/>
</dbReference>
<evidence type="ECO:0000256" key="4">
    <source>
        <dbReference type="ARBA" id="ARBA00022475"/>
    </source>
</evidence>
<dbReference type="Gene3D" id="1.10.287.130">
    <property type="match status" value="1"/>
</dbReference>
<evidence type="ECO:0000256" key="5">
    <source>
        <dbReference type="ARBA" id="ARBA00022553"/>
    </source>
</evidence>
<evidence type="ECO:0000256" key="2">
    <source>
        <dbReference type="ARBA" id="ARBA00004651"/>
    </source>
</evidence>
<keyword evidence="8" id="KW-0547">Nucleotide-binding</keyword>
<dbReference type="FunFam" id="3.30.565.10:FF:000013">
    <property type="entry name" value="Two-component sensor histidine kinase"/>
    <property type="match status" value="1"/>
</dbReference>
<gene>
    <name evidence="16" type="ORF">EJP82_03975</name>
</gene>
<evidence type="ECO:0000256" key="6">
    <source>
        <dbReference type="ARBA" id="ARBA00022679"/>
    </source>
</evidence>
<dbReference type="GO" id="GO:0004721">
    <property type="term" value="F:phosphoprotein phosphatase activity"/>
    <property type="evidence" value="ECO:0007669"/>
    <property type="project" value="TreeGrafter"/>
</dbReference>
<feature type="domain" description="HAMP" evidence="15">
    <location>
        <begin position="21"/>
        <end position="74"/>
    </location>
</feature>
<dbReference type="CDD" id="cd00082">
    <property type="entry name" value="HisKA"/>
    <property type="match status" value="1"/>
</dbReference>
<dbReference type="SUPFAM" id="SSF47384">
    <property type="entry name" value="Homodimeric domain of signal transducing histidine kinase"/>
    <property type="match status" value="1"/>
</dbReference>
<dbReference type="InterPro" id="IPR005467">
    <property type="entry name" value="His_kinase_dom"/>
</dbReference>
<proteinExistence type="predicted"/>
<dbReference type="SUPFAM" id="SSF55874">
    <property type="entry name" value="ATPase domain of HSP90 chaperone/DNA topoisomerase II/histidine kinase"/>
    <property type="match status" value="1"/>
</dbReference>
<dbReference type="EC" id="2.7.13.3" evidence="3"/>